<comment type="caution">
    <text evidence="1">The sequence shown here is derived from an EMBL/GenBank/DDBJ whole genome shotgun (WGS) entry which is preliminary data.</text>
</comment>
<proteinExistence type="predicted"/>
<accession>A0A645EKL2</accession>
<evidence type="ECO:0000313" key="1">
    <source>
        <dbReference type="EMBL" id="MPN02317.1"/>
    </source>
</evidence>
<name>A0A645EKL2_9ZZZZ</name>
<protein>
    <submittedName>
        <fullName evidence="1">Uncharacterized protein</fullName>
    </submittedName>
</protein>
<dbReference type="EMBL" id="VSSQ01048268">
    <property type="protein sequence ID" value="MPN02317.1"/>
    <property type="molecule type" value="Genomic_DNA"/>
</dbReference>
<reference evidence="1" key="1">
    <citation type="submission" date="2019-08" db="EMBL/GenBank/DDBJ databases">
        <authorList>
            <person name="Kucharzyk K."/>
            <person name="Murdoch R.W."/>
            <person name="Higgins S."/>
            <person name="Loffler F."/>
        </authorList>
    </citation>
    <scope>NUCLEOTIDE SEQUENCE</scope>
</reference>
<sequence>MTKYRKILRCQFSNYARNIVNTLVSYLLQSIKKYDINKSTLNILLLKVL</sequence>
<organism evidence="1">
    <name type="scientific">bioreactor metagenome</name>
    <dbReference type="NCBI Taxonomy" id="1076179"/>
    <lineage>
        <taxon>unclassified sequences</taxon>
        <taxon>metagenomes</taxon>
        <taxon>ecological metagenomes</taxon>
    </lineage>
</organism>
<dbReference type="AlphaFoldDB" id="A0A645EKL2"/>
<gene>
    <name evidence="1" type="ORF">SDC9_149533</name>
</gene>